<accession>A0A2U3KMI9</accession>
<dbReference type="EMBL" id="OMOF01000154">
    <property type="protein sequence ID" value="SPF40874.1"/>
    <property type="molecule type" value="Genomic_DNA"/>
</dbReference>
<dbReference type="Gene3D" id="3.90.1570.10">
    <property type="entry name" value="tt1808, chain A"/>
    <property type="match status" value="1"/>
</dbReference>
<reference evidence="3" key="1">
    <citation type="submission" date="2018-02" db="EMBL/GenBank/DDBJ databases">
        <authorList>
            <person name="Hausmann B."/>
        </authorList>
    </citation>
    <scope>NUCLEOTIDE SEQUENCE [LARGE SCALE GENOMIC DNA]</scope>
    <source>
        <strain evidence="3">Peat soil MAG SbF1</strain>
    </source>
</reference>
<dbReference type="Pfam" id="PF05685">
    <property type="entry name" value="Uma2"/>
    <property type="match status" value="1"/>
</dbReference>
<dbReference type="InterPro" id="IPR012296">
    <property type="entry name" value="Nuclease_put_TT1808"/>
</dbReference>
<proteinExistence type="predicted"/>
<dbReference type="CDD" id="cd06260">
    <property type="entry name" value="DUF820-like"/>
    <property type="match status" value="1"/>
</dbReference>
<gene>
    <name evidence="2" type="ORF">SBF1_2370004</name>
</gene>
<dbReference type="InterPro" id="IPR011335">
    <property type="entry name" value="Restrct_endonuc-II-like"/>
</dbReference>
<organism evidence="2 3">
    <name type="scientific">Candidatus Desulfosporosinus infrequens</name>
    <dbReference type="NCBI Taxonomy" id="2043169"/>
    <lineage>
        <taxon>Bacteria</taxon>
        <taxon>Bacillati</taxon>
        <taxon>Bacillota</taxon>
        <taxon>Clostridia</taxon>
        <taxon>Eubacteriales</taxon>
        <taxon>Desulfitobacteriaceae</taxon>
        <taxon>Desulfosporosinus</taxon>
    </lineage>
</organism>
<evidence type="ECO:0000313" key="2">
    <source>
        <dbReference type="EMBL" id="SPF40874.1"/>
    </source>
</evidence>
<dbReference type="AlphaFoldDB" id="A0A2U3KMI9"/>
<protein>
    <recommendedName>
        <fullName evidence="1">Putative restriction endonuclease domain-containing protein</fullName>
    </recommendedName>
</protein>
<sequence>MTLSIEARKYTYADYLKFQGDERWEIIDGVPYMQSAPTWQHQNVLLELAAQFRNYLSDKGCRAFISPFDLRLPKIDEDDEHATMVVQPDILVICDKSKLKGTGYCGTPEVVIEIISPSTERMDRLTKFWAYEKAGVKEYWIVAPDTKIISVFILQDNNRYGRPELYTEADNVEVSIFPDLTIELSTVFNF</sequence>
<name>A0A2U3KMI9_9FIRM</name>
<feature type="domain" description="Putative restriction endonuclease" evidence="1">
    <location>
        <begin position="14"/>
        <end position="184"/>
    </location>
</feature>
<dbReference type="Proteomes" id="UP000238916">
    <property type="component" value="Unassembled WGS sequence"/>
</dbReference>
<dbReference type="OrthoDB" id="9798254at2"/>
<dbReference type="SUPFAM" id="SSF52980">
    <property type="entry name" value="Restriction endonuclease-like"/>
    <property type="match status" value="1"/>
</dbReference>
<dbReference type="PANTHER" id="PTHR36558">
    <property type="entry name" value="GLR1098 PROTEIN"/>
    <property type="match status" value="1"/>
</dbReference>
<evidence type="ECO:0000259" key="1">
    <source>
        <dbReference type="Pfam" id="PF05685"/>
    </source>
</evidence>
<dbReference type="PANTHER" id="PTHR36558:SF1">
    <property type="entry name" value="RESTRICTION ENDONUCLEASE DOMAIN-CONTAINING PROTEIN-RELATED"/>
    <property type="match status" value="1"/>
</dbReference>
<evidence type="ECO:0000313" key="3">
    <source>
        <dbReference type="Proteomes" id="UP000238916"/>
    </source>
</evidence>
<dbReference type="InterPro" id="IPR008538">
    <property type="entry name" value="Uma2"/>
</dbReference>